<name>A0A7W9NIE2_9PSEU</name>
<dbReference type="Proteomes" id="UP000585638">
    <property type="component" value="Unassembled WGS sequence"/>
</dbReference>
<evidence type="ECO:0008006" key="3">
    <source>
        <dbReference type="Google" id="ProtNLM"/>
    </source>
</evidence>
<reference evidence="1 2" key="1">
    <citation type="submission" date="2020-08" db="EMBL/GenBank/DDBJ databases">
        <title>Sequencing the genomes of 1000 actinobacteria strains.</title>
        <authorList>
            <person name="Klenk H.-P."/>
        </authorList>
    </citation>
    <scope>NUCLEOTIDE SEQUENCE [LARGE SCALE GENOMIC DNA]</scope>
    <source>
        <strain evidence="1 2">DSM 43851</strain>
    </source>
</reference>
<evidence type="ECO:0000313" key="2">
    <source>
        <dbReference type="Proteomes" id="UP000585638"/>
    </source>
</evidence>
<dbReference type="Pfam" id="PF12686">
    <property type="entry name" value="DUF3800"/>
    <property type="match status" value="1"/>
</dbReference>
<keyword evidence="2" id="KW-1185">Reference proteome</keyword>
<sequence length="197" mass="22255">MLTAFADESFQEDPVHGFYVLAAAVFPPAIHDQVRETMLDLRSRLRSRRTTDKLHWNHLDPYQQEAAAKQVAEIEGFHVVTVGTPVPQRRQERARAACLTRLVLELHSLGVTELVMEAREAELNRRDVQTVIGARYGLVGRPEFRVSHRFGSLDPLLWAADMVAGAVRAHRLGRPAPRDLLDDCLYEITIDTGCRHA</sequence>
<dbReference type="EMBL" id="JACHIR010000001">
    <property type="protein sequence ID" value="MBB5893514.1"/>
    <property type="molecule type" value="Genomic_DNA"/>
</dbReference>
<dbReference type="InterPro" id="IPR024524">
    <property type="entry name" value="DUF3800"/>
</dbReference>
<comment type="caution">
    <text evidence="1">The sequence shown here is derived from an EMBL/GenBank/DDBJ whole genome shotgun (WGS) entry which is preliminary data.</text>
</comment>
<proteinExistence type="predicted"/>
<accession>A0A7W9NIE2</accession>
<gene>
    <name evidence="1" type="ORF">BJ998_004710</name>
</gene>
<organism evidence="1 2">
    <name type="scientific">Kutzneria kofuensis</name>
    <dbReference type="NCBI Taxonomy" id="103725"/>
    <lineage>
        <taxon>Bacteria</taxon>
        <taxon>Bacillati</taxon>
        <taxon>Actinomycetota</taxon>
        <taxon>Actinomycetes</taxon>
        <taxon>Pseudonocardiales</taxon>
        <taxon>Pseudonocardiaceae</taxon>
        <taxon>Kutzneria</taxon>
    </lineage>
</organism>
<dbReference type="AlphaFoldDB" id="A0A7W9NIE2"/>
<protein>
    <recommendedName>
        <fullName evidence="3">DUF3800 domain-containing protein</fullName>
    </recommendedName>
</protein>
<evidence type="ECO:0000313" key="1">
    <source>
        <dbReference type="EMBL" id="MBB5893514.1"/>
    </source>
</evidence>